<dbReference type="SUPFAM" id="SSF50630">
    <property type="entry name" value="Acid proteases"/>
    <property type="match status" value="1"/>
</dbReference>
<comment type="similarity">
    <text evidence="1">Belongs to the peptidase A1 family.</text>
</comment>
<evidence type="ECO:0000256" key="6">
    <source>
        <dbReference type="PIRSR" id="PIRSR601461-1"/>
    </source>
</evidence>
<feature type="signal peptide" evidence="7">
    <location>
        <begin position="1"/>
        <end position="18"/>
    </location>
</feature>
<dbReference type="Gene3D" id="2.40.70.10">
    <property type="entry name" value="Acid Proteases"/>
    <property type="match status" value="2"/>
</dbReference>
<evidence type="ECO:0000256" key="4">
    <source>
        <dbReference type="ARBA" id="ARBA00022750"/>
    </source>
</evidence>
<dbReference type="PRINTS" id="PR00792">
    <property type="entry name" value="PEPSIN"/>
</dbReference>
<evidence type="ECO:0000259" key="8">
    <source>
        <dbReference type="PROSITE" id="PS51767"/>
    </source>
</evidence>
<dbReference type="HOGENOM" id="CLU_013253_9_3_1"/>
<dbReference type="Proteomes" id="UP000031575">
    <property type="component" value="Unassembled WGS sequence"/>
</dbReference>
<dbReference type="GO" id="GO:0006508">
    <property type="term" value="P:proteolysis"/>
    <property type="evidence" value="ECO:0007669"/>
    <property type="project" value="UniProtKB-KW"/>
</dbReference>
<comment type="caution">
    <text evidence="9">The sequence shown here is derived from an EMBL/GenBank/DDBJ whole genome shotgun (WGS) entry which is preliminary data.</text>
</comment>
<dbReference type="EMBL" id="AWTV01000011">
    <property type="protein sequence ID" value="KIH86444.1"/>
    <property type="molecule type" value="Genomic_DNA"/>
</dbReference>
<keyword evidence="2" id="KW-0645">Protease</keyword>
<evidence type="ECO:0000256" key="2">
    <source>
        <dbReference type="ARBA" id="ARBA00022670"/>
    </source>
</evidence>
<accession>A0A0C2EK25</accession>
<evidence type="ECO:0000313" key="9">
    <source>
        <dbReference type="EMBL" id="KIH86444.1"/>
    </source>
</evidence>
<evidence type="ECO:0000256" key="7">
    <source>
        <dbReference type="SAM" id="SignalP"/>
    </source>
</evidence>
<dbReference type="PANTHER" id="PTHR47966">
    <property type="entry name" value="BETA-SITE APP-CLEAVING ENZYME, ISOFORM A-RELATED"/>
    <property type="match status" value="1"/>
</dbReference>
<feature type="chain" id="PRO_5002164805" description="Peptidase A1 domain-containing protein" evidence="7">
    <location>
        <begin position="19"/>
        <end position="500"/>
    </location>
</feature>
<dbReference type="PROSITE" id="PS51767">
    <property type="entry name" value="PEPTIDASE_A1"/>
    <property type="match status" value="1"/>
</dbReference>
<proteinExistence type="inferred from homology"/>
<dbReference type="VEuPathDB" id="FungiDB:SPBR_08357"/>
<sequence>MKHTSVLAGALLAAAAQAAAPDRVVQWDIARRQASRGSLYRRGAGALTGDLHNAVARYYVDVEIGTPPQKLQLQLDTGSSDVWVLSSSASVCAKSHDCSVGSFDADASSSYSVYRKNGFNITYGDGDHATGDYFTDTLVIAGATVKGFTMGLGKDTEGLTFGLVGVGYPGLEAIASNDPSDAYPSLGESLVRQNLTNTNAFSLWLNDLEASTGNILFGGIDTEKYEGDLIRLDVLKDPGPQKYLQYFVALTSVEAISVSGRDALTSAGNYTGYALLDSGTTLTKVPQDLAEQFWAEAGASYNTQLGDAILPCSRAQSGGVFSFTFGGPGGPVVNVSMTELVQDVYSNATFTSGPFRGQAVCRFGITNSTDLFTILGDTFLRSAYVVYDLVNNQIAIAPAKANATAANVVPFASSGAPIPSATPAPSQSAQANGTLGPFATPTYAASAGFASSAAATGSPTSTSTAPPSSSPTSSASSLLCTTKNSIALVATISFALALLL</sequence>
<dbReference type="InterPro" id="IPR001461">
    <property type="entry name" value="Aspartic_peptidase_A1"/>
</dbReference>
<reference evidence="9 10" key="1">
    <citation type="journal article" date="2014" name="BMC Genomics">
        <title>Comparative genomics of the major fungal agents of human and animal Sporotrichosis: Sporothrix schenckii and Sporothrix brasiliensis.</title>
        <authorList>
            <person name="Teixeira M.M."/>
            <person name="de Almeida L.G."/>
            <person name="Kubitschek-Barreira P."/>
            <person name="Alves F.L."/>
            <person name="Kioshima E.S."/>
            <person name="Abadio A.K."/>
            <person name="Fernandes L."/>
            <person name="Derengowski L.S."/>
            <person name="Ferreira K.S."/>
            <person name="Souza R.C."/>
            <person name="Ruiz J.C."/>
            <person name="de Andrade N.C."/>
            <person name="Paes H.C."/>
            <person name="Nicola A.M."/>
            <person name="Albuquerque P."/>
            <person name="Gerber A.L."/>
            <person name="Martins V.P."/>
            <person name="Peconick L.D."/>
            <person name="Neto A.V."/>
            <person name="Chaucanez C.B."/>
            <person name="Silva P.A."/>
            <person name="Cunha O.L."/>
            <person name="de Oliveira F.F."/>
            <person name="dos Santos T.C."/>
            <person name="Barros A.L."/>
            <person name="Soares M.A."/>
            <person name="de Oliveira L.M."/>
            <person name="Marini M.M."/>
            <person name="Villalobos-Duno H."/>
            <person name="Cunha M.M."/>
            <person name="de Hoog S."/>
            <person name="da Silveira J.F."/>
            <person name="Henrissat B."/>
            <person name="Nino-Vega G.A."/>
            <person name="Cisalpino P.S."/>
            <person name="Mora-Montes H.M."/>
            <person name="Almeida S.R."/>
            <person name="Stajich J.E."/>
            <person name="Lopes-Bezerra L.M."/>
            <person name="Vasconcelos A.T."/>
            <person name="Felipe M.S."/>
        </authorList>
    </citation>
    <scope>NUCLEOTIDE SEQUENCE [LARGE SCALE GENOMIC DNA]</scope>
    <source>
        <strain evidence="9 10">5110</strain>
    </source>
</reference>
<evidence type="ECO:0000256" key="1">
    <source>
        <dbReference type="ARBA" id="ARBA00007447"/>
    </source>
</evidence>
<evidence type="ECO:0000313" key="10">
    <source>
        <dbReference type="Proteomes" id="UP000031575"/>
    </source>
</evidence>
<protein>
    <recommendedName>
        <fullName evidence="8">Peptidase A1 domain-containing protein</fullName>
    </recommendedName>
</protein>
<dbReference type="InterPro" id="IPR033121">
    <property type="entry name" value="PEPTIDASE_A1"/>
</dbReference>
<dbReference type="CDD" id="cd05474">
    <property type="entry name" value="SAP_like"/>
    <property type="match status" value="1"/>
</dbReference>
<dbReference type="PANTHER" id="PTHR47966:SF65">
    <property type="entry name" value="ASPARTIC-TYPE ENDOPEPTIDASE"/>
    <property type="match status" value="1"/>
</dbReference>
<evidence type="ECO:0000256" key="5">
    <source>
        <dbReference type="ARBA" id="ARBA00022801"/>
    </source>
</evidence>
<gene>
    <name evidence="9" type="ORF">SPBR_08357</name>
</gene>
<dbReference type="InterPro" id="IPR033876">
    <property type="entry name" value="SAP-like"/>
</dbReference>
<name>A0A0C2EK25_9PEZI</name>
<dbReference type="Pfam" id="PF00026">
    <property type="entry name" value="Asp"/>
    <property type="match status" value="1"/>
</dbReference>
<organism evidence="9 10">
    <name type="scientific">Sporothrix brasiliensis 5110</name>
    <dbReference type="NCBI Taxonomy" id="1398154"/>
    <lineage>
        <taxon>Eukaryota</taxon>
        <taxon>Fungi</taxon>
        <taxon>Dikarya</taxon>
        <taxon>Ascomycota</taxon>
        <taxon>Pezizomycotina</taxon>
        <taxon>Sordariomycetes</taxon>
        <taxon>Sordariomycetidae</taxon>
        <taxon>Ophiostomatales</taxon>
        <taxon>Ophiostomataceae</taxon>
        <taxon>Sporothrix</taxon>
    </lineage>
</organism>
<dbReference type="GO" id="GO:0004190">
    <property type="term" value="F:aspartic-type endopeptidase activity"/>
    <property type="evidence" value="ECO:0007669"/>
    <property type="project" value="UniProtKB-KW"/>
</dbReference>
<keyword evidence="10" id="KW-1185">Reference proteome</keyword>
<feature type="active site" evidence="6">
    <location>
        <position position="76"/>
    </location>
</feature>
<dbReference type="OrthoDB" id="771136at2759"/>
<dbReference type="RefSeq" id="XP_040614454.1">
    <property type="nucleotide sequence ID" value="XM_040766595.1"/>
</dbReference>
<feature type="domain" description="Peptidase A1" evidence="8">
    <location>
        <begin position="58"/>
        <end position="397"/>
    </location>
</feature>
<keyword evidence="4" id="KW-0064">Aspartyl protease</keyword>
<dbReference type="GeneID" id="63681516"/>
<feature type="active site" evidence="6">
    <location>
        <position position="277"/>
    </location>
</feature>
<evidence type="ECO:0000256" key="3">
    <source>
        <dbReference type="ARBA" id="ARBA00022729"/>
    </source>
</evidence>
<keyword evidence="3 7" id="KW-0732">Signal</keyword>
<keyword evidence="5" id="KW-0378">Hydrolase</keyword>
<dbReference type="InterPro" id="IPR021109">
    <property type="entry name" value="Peptidase_aspartic_dom_sf"/>
</dbReference>
<dbReference type="AlphaFoldDB" id="A0A0C2EK25"/>